<keyword evidence="2" id="KW-1185">Reference proteome</keyword>
<dbReference type="InterPro" id="IPR019587">
    <property type="entry name" value="Polyketide_cyclase/dehydratase"/>
</dbReference>
<dbReference type="RefSeq" id="WP_014448045.1">
    <property type="nucleotide sequence ID" value="NC_017093.1"/>
</dbReference>
<evidence type="ECO:0000313" key="2">
    <source>
        <dbReference type="Proteomes" id="UP000007882"/>
    </source>
</evidence>
<dbReference type="HOGENOM" id="CLU_069867_5_1_11"/>
<dbReference type="Gene3D" id="3.30.530.20">
    <property type="match status" value="1"/>
</dbReference>
<dbReference type="Pfam" id="PF10604">
    <property type="entry name" value="Polyketide_cyc2"/>
    <property type="match status" value="1"/>
</dbReference>
<dbReference type="InterPro" id="IPR023393">
    <property type="entry name" value="START-like_dom_sf"/>
</dbReference>
<name>I0HJH6_ACTM4</name>
<gene>
    <name evidence="1" type="ordered locus">AMIS_79430</name>
</gene>
<proteinExistence type="predicted"/>
<dbReference type="OrthoDB" id="156693at2"/>
<reference evidence="1 2" key="1">
    <citation type="submission" date="2012-02" db="EMBL/GenBank/DDBJ databases">
        <title>Complete genome sequence of Actinoplanes missouriensis 431 (= NBRC 102363).</title>
        <authorList>
            <person name="Ohnishi Y."/>
            <person name="Ishikawa J."/>
            <person name="Sekine M."/>
            <person name="Hosoyama A."/>
            <person name="Harada T."/>
            <person name="Narita H."/>
            <person name="Hata T."/>
            <person name="Konno Y."/>
            <person name="Tutikane K."/>
            <person name="Fujita N."/>
            <person name="Horinouchi S."/>
            <person name="Hayakawa M."/>
        </authorList>
    </citation>
    <scope>NUCLEOTIDE SEQUENCE [LARGE SCALE GENOMIC DNA]</scope>
    <source>
        <strain evidence="2">ATCC 14538 / DSM 43046 / CBS 188.64 / JCM 3121 / NBRC 102363 / NCIMB 12654 / NRRL B-3342 / UNCC 431</strain>
    </source>
</reference>
<dbReference type="SUPFAM" id="SSF55961">
    <property type="entry name" value="Bet v1-like"/>
    <property type="match status" value="1"/>
</dbReference>
<dbReference type="AlphaFoldDB" id="I0HJH6"/>
<evidence type="ECO:0000313" key="1">
    <source>
        <dbReference type="EMBL" id="BAL93163.1"/>
    </source>
</evidence>
<dbReference type="Proteomes" id="UP000007882">
    <property type="component" value="Chromosome"/>
</dbReference>
<dbReference type="STRING" id="512565.AMIS_79430"/>
<evidence type="ECO:0008006" key="3">
    <source>
        <dbReference type="Google" id="ProtNLM"/>
    </source>
</evidence>
<dbReference type="eggNOG" id="COG3832">
    <property type="taxonomic scope" value="Bacteria"/>
</dbReference>
<dbReference type="EMBL" id="AP012319">
    <property type="protein sequence ID" value="BAL93163.1"/>
    <property type="molecule type" value="Genomic_DNA"/>
</dbReference>
<dbReference type="PATRIC" id="fig|512565.3.peg.7963"/>
<sequence length="157" mass="17331">MGVTGIDENAAVVARHEFRIEAPIGRVWALHTDVNRWTTWQSDIDSADADGPLQLGSTFHWSTAGLRIASTVYAIDAPRRVLWGGPAQGIIGIHEWTFTADGDATVLTTAESWDGRQVRADIETMRRALDASLLSWLDLLRRTAEKPGQPEVTVRAR</sequence>
<organism evidence="1 2">
    <name type="scientific">Actinoplanes missouriensis (strain ATCC 14538 / DSM 43046 / CBS 188.64 / JCM 3121 / NBRC 102363 / NCIMB 12654 / NRRL B-3342 / UNCC 431)</name>
    <dbReference type="NCBI Taxonomy" id="512565"/>
    <lineage>
        <taxon>Bacteria</taxon>
        <taxon>Bacillati</taxon>
        <taxon>Actinomycetota</taxon>
        <taxon>Actinomycetes</taxon>
        <taxon>Micromonosporales</taxon>
        <taxon>Micromonosporaceae</taxon>
        <taxon>Actinoplanes</taxon>
    </lineage>
</organism>
<dbReference type="KEGG" id="ams:AMIS_79430"/>
<protein>
    <recommendedName>
        <fullName evidence="3">Polyketide cyclase/dehydrase</fullName>
    </recommendedName>
</protein>
<accession>I0HJH6</accession>